<dbReference type="AlphaFoldDB" id="A0A0G4LL55"/>
<gene>
    <name evidence="2" type="ORF">BN1708_014947</name>
    <name evidence="1" type="ORF">BN1723_012749</name>
</gene>
<accession>A0A0G4LL55</accession>
<dbReference type="EMBL" id="CVQH01020507">
    <property type="protein sequence ID" value="CRK27731.1"/>
    <property type="molecule type" value="Genomic_DNA"/>
</dbReference>
<sequence>VIRGLDCSRDKAPVKYRDEAWIQGPGNACVGPSSAFSLGSTPSAANVQNDTLSIITTTPSTAHNGSHQESVPPGNGKEDFEGALQLQRHQEPRCTGVSQLYAVHANGVERGSNRLQGLWGKNNYADKCAEGDRGCASQVQELREAALLLPIINMAPNLTIMTSRRAATTSLRH</sequence>
<name>A0A0G4LL55_VERLO</name>
<dbReference type="Proteomes" id="UP000044602">
    <property type="component" value="Unassembled WGS sequence"/>
</dbReference>
<feature type="non-terminal residue" evidence="1">
    <location>
        <position position="1"/>
    </location>
</feature>
<dbReference type="EMBL" id="CVQI01013669">
    <property type="protein sequence ID" value="CRK22748.1"/>
    <property type="molecule type" value="Genomic_DNA"/>
</dbReference>
<proteinExistence type="predicted"/>
<reference evidence="3 4" key="1">
    <citation type="submission" date="2015-05" db="EMBL/GenBank/DDBJ databases">
        <authorList>
            <person name="Fogelqvist Johan"/>
        </authorList>
    </citation>
    <scope>NUCLEOTIDE SEQUENCE [LARGE SCALE GENOMIC DNA]</scope>
    <source>
        <strain evidence="2">VL1</strain>
        <strain evidence="1">VL2</strain>
    </source>
</reference>
<keyword evidence="3" id="KW-1185">Reference proteome</keyword>
<evidence type="ECO:0000313" key="2">
    <source>
        <dbReference type="EMBL" id="CRK27731.1"/>
    </source>
</evidence>
<evidence type="ECO:0000313" key="3">
    <source>
        <dbReference type="Proteomes" id="UP000044602"/>
    </source>
</evidence>
<evidence type="ECO:0000313" key="4">
    <source>
        <dbReference type="Proteomes" id="UP000045706"/>
    </source>
</evidence>
<evidence type="ECO:0000313" key="1">
    <source>
        <dbReference type="EMBL" id="CRK22748.1"/>
    </source>
</evidence>
<protein>
    <submittedName>
        <fullName evidence="1">Uncharacterized protein</fullName>
    </submittedName>
</protein>
<dbReference type="Proteomes" id="UP000045706">
    <property type="component" value="Unassembled WGS sequence"/>
</dbReference>
<organism evidence="1 4">
    <name type="scientific">Verticillium longisporum</name>
    <name type="common">Verticillium dahliae var. longisporum</name>
    <dbReference type="NCBI Taxonomy" id="100787"/>
    <lineage>
        <taxon>Eukaryota</taxon>
        <taxon>Fungi</taxon>
        <taxon>Dikarya</taxon>
        <taxon>Ascomycota</taxon>
        <taxon>Pezizomycotina</taxon>
        <taxon>Sordariomycetes</taxon>
        <taxon>Hypocreomycetidae</taxon>
        <taxon>Glomerellales</taxon>
        <taxon>Plectosphaerellaceae</taxon>
        <taxon>Verticillium</taxon>
    </lineage>
</organism>